<dbReference type="RefSeq" id="WP_108825418.1">
    <property type="nucleotide sequence ID" value="NZ_CP023004.1"/>
</dbReference>
<gene>
    <name evidence="5" type="ORF">CKA38_10435</name>
</gene>
<dbReference type="InterPro" id="IPR032288">
    <property type="entry name" value="Metallophos_C"/>
</dbReference>
<feature type="domain" description="Calcineurin-like phosphoesterase C-terminal" evidence="3">
    <location>
        <begin position="338"/>
        <end position="501"/>
    </location>
</feature>
<dbReference type="InterPro" id="IPR004843">
    <property type="entry name" value="Calcineurin-like_PHP"/>
</dbReference>
<evidence type="ECO:0000256" key="1">
    <source>
        <dbReference type="SAM" id="SignalP"/>
    </source>
</evidence>
<evidence type="ECO:0000259" key="2">
    <source>
        <dbReference type="Pfam" id="PF00149"/>
    </source>
</evidence>
<evidence type="ECO:0000259" key="4">
    <source>
        <dbReference type="Pfam" id="PF16371"/>
    </source>
</evidence>
<dbReference type="InterPro" id="IPR032285">
    <property type="entry name" value="Metallophos_N"/>
</dbReference>
<name>A0A2U8E3X1_9BACT</name>
<dbReference type="Pfam" id="PF00149">
    <property type="entry name" value="Metallophos"/>
    <property type="match status" value="1"/>
</dbReference>
<evidence type="ECO:0000313" key="6">
    <source>
        <dbReference type="Proteomes" id="UP000244896"/>
    </source>
</evidence>
<accession>A0A2U8E3X1</accession>
<feature type="domain" description="Calcineurin-like phosphoesterase" evidence="2">
    <location>
        <begin position="173"/>
        <end position="324"/>
    </location>
</feature>
<dbReference type="KEGG" id="elut:CKA38_10435"/>
<evidence type="ECO:0000313" key="5">
    <source>
        <dbReference type="EMBL" id="AWI09607.1"/>
    </source>
</evidence>
<feature type="chain" id="PRO_5016047123" description="Metallophosphoesterase" evidence="1">
    <location>
        <begin position="32"/>
        <end position="518"/>
    </location>
</feature>
<dbReference type="PANTHER" id="PTHR43143:SF1">
    <property type="entry name" value="SERINE_THREONINE-PROTEIN PHOSPHATASE CPPED1"/>
    <property type="match status" value="1"/>
</dbReference>
<evidence type="ECO:0008006" key="7">
    <source>
        <dbReference type="Google" id="ProtNLM"/>
    </source>
</evidence>
<feature type="domain" description="Calcineurin-like phosphoesterase N-terminal" evidence="4">
    <location>
        <begin position="53"/>
        <end position="127"/>
    </location>
</feature>
<dbReference type="SUPFAM" id="SSF56300">
    <property type="entry name" value="Metallo-dependent phosphatases"/>
    <property type="match status" value="1"/>
</dbReference>
<dbReference type="InterPro" id="IPR051918">
    <property type="entry name" value="STPP_CPPED1"/>
</dbReference>
<dbReference type="PANTHER" id="PTHR43143">
    <property type="entry name" value="METALLOPHOSPHOESTERASE, CALCINEURIN SUPERFAMILY"/>
    <property type="match status" value="1"/>
</dbReference>
<reference evidence="5 6" key="1">
    <citation type="journal article" date="2018" name="Syst. Appl. Microbiol.">
        <title>Ereboglobus luteus gen. nov. sp. nov. from cockroach guts, and new insights into the oxygen relationship of the genera Opitutus and Didymococcus (Verrucomicrobia: Opitutaceae).</title>
        <authorList>
            <person name="Tegtmeier D."/>
            <person name="Belitz A."/>
            <person name="Radek R."/>
            <person name="Heimerl T."/>
            <person name="Brune A."/>
        </authorList>
    </citation>
    <scope>NUCLEOTIDE SEQUENCE [LARGE SCALE GENOMIC DNA]</scope>
    <source>
        <strain evidence="5 6">Ho45</strain>
    </source>
</reference>
<keyword evidence="6" id="KW-1185">Reference proteome</keyword>
<proteinExistence type="predicted"/>
<dbReference type="Gene3D" id="3.60.21.10">
    <property type="match status" value="1"/>
</dbReference>
<dbReference type="InterPro" id="IPR029052">
    <property type="entry name" value="Metallo-depent_PP-like"/>
</dbReference>
<dbReference type="AlphaFoldDB" id="A0A2U8E3X1"/>
<organism evidence="5 6">
    <name type="scientific">Ereboglobus luteus</name>
    <dbReference type="NCBI Taxonomy" id="1796921"/>
    <lineage>
        <taxon>Bacteria</taxon>
        <taxon>Pseudomonadati</taxon>
        <taxon>Verrucomicrobiota</taxon>
        <taxon>Opitutia</taxon>
        <taxon>Opitutales</taxon>
        <taxon>Opitutaceae</taxon>
        <taxon>Ereboglobus</taxon>
    </lineage>
</organism>
<dbReference type="OrthoDB" id="9776255at2"/>
<dbReference type="Pfam" id="PF16371">
    <property type="entry name" value="MetallophosN"/>
    <property type="match status" value="1"/>
</dbReference>
<sequence>MHTHHPKLSHARFLARIAAAFLVLAVGTAFAKVTHPDITPAAGIDLYGTILDDVGAPVAGVVVSDGFQCVATDAKGVYQMKRNPRARVVYYSTPAEYVINTTGKPGKGGLGQLYAKLGAEKRYNFDLTRLPAPETEFTLIGVGDPQVRYFSDLGRFKNETVADIREFARASRLPCYAILLGDIGFDTMHYHQPMREIADLAEIPYFAVIGNHDHDESVKGDDHKASAGFEAIFGPVNFSFNRGGVHIIGMDDIIYNGRLSYKTGITDEQIEWLRQSLSFVPKDKIIVLAYHAPLRESGAQNREKLMKLFEGYAEVHILAGHTHYHENYIIKKPIAAYEHILATACGAWWRSTLNVDGAPNGFGVFTFNGNKVADWYFKAVGHPVGFQMRLYPGDMKYGGPGGKFSYGKTANDIVVDVWNADPEWKIVAYENGVEVGPLKKLPRVIDAYSAGYHVGVVQRSLKSYGAGGDGKGTNRHLYIHTKKDPNARVEIHATDRFGKTYVESELTTDVSEAAPPLH</sequence>
<dbReference type="GO" id="GO:0016787">
    <property type="term" value="F:hydrolase activity"/>
    <property type="evidence" value="ECO:0007669"/>
    <property type="project" value="InterPro"/>
</dbReference>
<keyword evidence="1" id="KW-0732">Signal</keyword>
<dbReference type="Proteomes" id="UP000244896">
    <property type="component" value="Chromosome"/>
</dbReference>
<protein>
    <recommendedName>
        <fullName evidence="7">Metallophosphoesterase</fullName>
    </recommendedName>
</protein>
<feature type="signal peptide" evidence="1">
    <location>
        <begin position="1"/>
        <end position="31"/>
    </location>
</feature>
<evidence type="ECO:0000259" key="3">
    <source>
        <dbReference type="Pfam" id="PF16370"/>
    </source>
</evidence>
<dbReference type="EMBL" id="CP023004">
    <property type="protein sequence ID" value="AWI09607.1"/>
    <property type="molecule type" value="Genomic_DNA"/>
</dbReference>
<dbReference type="Pfam" id="PF16370">
    <property type="entry name" value="MetallophosC"/>
    <property type="match status" value="1"/>
</dbReference>